<dbReference type="Proteomes" id="UP001652622">
    <property type="component" value="Unplaced"/>
</dbReference>
<keyword evidence="2" id="KW-1185">Reference proteome</keyword>
<evidence type="ECO:0000256" key="1">
    <source>
        <dbReference type="SAM" id="MobiDB-lite"/>
    </source>
</evidence>
<feature type="compositionally biased region" description="Polar residues" evidence="1">
    <location>
        <begin position="32"/>
        <end position="47"/>
    </location>
</feature>
<protein>
    <submittedName>
        <fullName evidence="3">Uncharacterized protein LOC132710450 isoform X2</fullName>
    </submittedName>
    <submittedName>
        <fullName evidence="4">Uncharacterized protein LOC132710496 isoform X2</fullName>
    </submittedName>
</protein>
<dbReference type="GeneID" id="132710496"/>
<feature type="region of interest" description="Disordered" evidence="1">
    <location>
        <begin position="1"/>
        <end position="54"/>
    </location>
</feature>
<dbReference type="RefSeq" id="XP_060542790.1">
    <property type="nucleotide sequence ID" value="XM_060686807.1"/>
</dbReference>
<proteinExistence type="predicted"/>
<dbReference type="RefSeq" id="XP_060542574.1">
    <property type="nucleotide sequence ID" value="XM_060686591.1"/>
</dbReference>
<name>A0ABM3Z351_PANGU</name>
<evidence type="ECO:0000313" key="2">
    <source>
        <dbReference type="Proteomes" id="UP001652622"/>
    </source>
</evidence>
<sequence length="111" mass="11769">MEIPLSTEVSEDPPAKGAPPNVTSGDEDPMQAQPNTDWRFSQAQRPGTSGYVALSGRGRANYQLQTKSGCSHLSVPQLPHSGGRGEGGWNALLDTTESFLVRTKVISTSNG</sequence>
<evidence type="ECO:0000313" key="3">
    <source>
        <dbReference type="RefSeq" id="XP_060542574.1"/>
    </source>
</evidence>
<reference evidence="3 4" key="1">
    <citation type="submission" date="2025-05" db="UniProtKB">
        <authorList>
            <consortium name="RefSeq"/>
        </authorList>
    </citation>
    <scope>IDENTIFICATION</scope>
    <source>
        <tissue evidence="3 4">Blood</tissue>
    </source>
</reference>
<evidence type="ECO:0000313" key="4">
    <source>
        <dbReference type="RefSeq" id="XP_060542790.1"/>
    </source>
</evidence>
<organism evidence="2 4">
    <name type="scientific">Pantherophis guttatus</name>
    <name type="common">Corn snake</name>
    <name type="synonym">Elaphe guttata</name>
    <dbReference type="NCBI Taxonomy" id="94885"/>
    <lineage>
        <taxon>Eukaryota</taxon>
        <taxon>Metazoa</taxon>
        <taxon>Chordata</taxon>
        <taxon>Craniata</taxon>
        <taxon>Vertebrata</taxon>
        <taxon>Euteleostomi</taxon>
        <taxon>Lepidosauria</taxon>
        <taxon>Squamata</taxon>
        <taxon>Bifurcata</taxon>
        <taxon>Unidentata</taxon>
        <taxon>Episquamata</taxon>
        <taxon>Toxicofera</taxon>
        <taxon>Serpentes</taxon>
        <taxon>Colubroidea</taxon>
        <taxon>Colubridae</taxon>
        <taxon>Colubrinae</taxon>
        <taxon>Pantherophis</taxon>
    </lineage>
</organism>
<accession>A0ABM3Z351</accession>
<gene>
    <name evidence="4" type="primary">LOC132710496</name>
    <name evidence="3" type="synonym">LOC132710450</name>
</gene>